<organism evidence="1 2">
    <name type="scientific">Corynebacterium silvaticum</name>
    <dbReference type="NCBI Taxonomy" id="2320431"/>
    <lineage>
        <taxon>Bacteria</taxon>
        <taxon>Bacillati</taxon>
        <taxon>Actinomycetota</taxon>
        <taxon>Actinomycetes</taxon>
        <taxon>Mycobacteriales</taxon>
        <taxon>Corynebacteriaceae</taxon>
        <taxon>Corynebacterium</taxon>
    </lineage>
</organism>
<proteinExistence type="predicted"/>
<keyword evidence="2" id="KW-1185">Reference proteome</keyword>
<reference evidence="1 2" key="2">
    <citation type="journal article" date="2020" name="Antonie Van Leeuwenhoek">
        <title>Phylogenomic characterisation of a novel corynebacterial species pathogenic to animals.</title>
        <authorList>
            <person name="Moller J."/>
            <person name="Musella L."/>
            <person name="Melnikov V."/>
            <person name="Geissdorfer W."/>
            <person name="Burkovski A."/>
            <person name="Sangal V."/>
        </authorList>
    </citation>
    <scope>NUCLEOTIDE SEQUENCE [LARGE SCALE GENOMIC DNA]</scope>
    <source>
        <strain evidence="1 2">PO100/5</strain>
    </source>
</reference>
<gene>
    <name evidence="1" type="ORF">CBE74_12685</name>
</gene>
<name>A0ACD4PYD8_9CORY</name>
<evidence type="ECO:0000313" key="1">
    <source>
        <dbReference type="EMBL" id="WCV10557.1"/>
    </source>
</evidence>
<accession>A0ACD4PYD8</accession>
<reference evidence="1 2" key="1">
    <citation type="journal article" date="2014" name="BMC Vet. Res.">
        <title>First report of Corynebacterium pseudotuberculosis from caseous lymphadenitis lesions in Black Alentejano pig (Sus scrofa domesticus).</title>
        <authorList>
            <person name="Oliveira M."/>
            <person name="Barroco C."/>
            <person name="Mottola C."/>
            <person name="Santos R."/>
            <person name="Lemsaddek A."/>
            <person name="Tavares L."/>
            <person name="Semedo-Lemsaddek T."/>
        </authorList>
    </citation>
    <scope>NUCLEOTIDE SEQUENCE [LARGE SCALE GENOMIC DNA]</scope>
    <source>
        <strain evidence="1 2">PO100/5</strain>
    </source>
</reference>
<sequence length="77" mass="8357">MNASPSSRFGSAEPTGFRRAVLVWSCACLVYIIAITGRTSFGVAGVAAIDRFNIDASQLALFTSVQVGWHRFRWACS</sequence>
<reference evidence="1 2" key="4">
    <citation type="journal article" date="2020" name="PLoS ONE">
        <title>Taxonomic classification of strain PO100/5 shows a broader geographic distribution and genetic markers of the recently described Corynebacterium silvaticum.</title>
        <authorList>
            <person name="Viana M.V.C."/>
            <person name="Profeta R."/>
            <person name="da Silva A.L."/>
            <person name="Hurtado R."/>
            <person name="Cerqueira J.C."/>
            <person name="Ribeiro B.F.S."/>
            <person name="Almeida M.O."/>
            <person name="Morais-Rodrigues F."/>
            <person name="Soares S.C."/>
            <person name="Oliveira M."/>
            <person name="Tavares L."/>
            <person name="Figueiredo H."/>
            <person name="Wattam A.R."/>
            <person name="Barh D."/>
            <person name="Ghosh P."/>
            <person name="Silva A."/>
            <person name="Azevedo V."/>
        </authorList>
    </citation>
    <scope>NUCLEOTIDE SEQUENCE [LARGE SCALE GENOMIC DNA]</scope>
    <source>
        <strain evidence="1 2">PO100/5</strain>
    </source>
</reference>
<protein>
    <submittedName>
        <fullName evidence="1">Uncharacterized protein</fullName>
    </submittedName>
</protein>
<evidence type="ECO:0000313" key="2">
    <source>
        <dbReference type="Proteomes" id="UP000195652"/>
    </source>
</evidence>
<dbReference type="EMBL" id="CP021417">
    <property type="protein sequence ID" value="WCV10557.1"/>
    <property type="molecule type" value="Genomic_DNA"/>
</dbReference>
<dbReference type="Proteomes" id="UP000195652">
    <property type="component" value="Chromosome"/>
</dbReference>
<reference evidence="1 2" key="3">
    <citation type="journal article" date="2020" name="Int. J. Syst. Evol. Microbiol.">
        <title>Corynebacterium silvaticum sp. nov., a unique group of NTTB corynebacteria in wild boar and roe deer.</title>
        <authorList>
            <person name="Dangel A."/>
            <person name="Berger A."/>
            <person name="Rau J."/>
            <person name="Eisenberg T."/>
            <person name="Kampfer P."/>
            <person name="Margos G."/>
            <person name="Contzen M."/>
            <person name="Busse H.J."/>
            <person name="Konrad R."/>
            <person name="Peters M."/>
            <person name="Sting R."/>
            <person name="Sing A."/>
        </authorList>
    </citation>
    <scope>NUCLEOTIDE SEQUENCE [LARGE SCALE GENOMIC DNA]</scope>
    <source>
        <strain evidence="1 2">PO100/5</strain>
    </source>
</reference>